<dbReference type="AlphaFoldDB" id="A0A009IP78"/>
<evidence type="ECO:0000313" key="2">
    <source>
        <dbReference type="Proteomes" id="UP000020595"/>
    </source>
</evidence>
<sequence>MVDRVEASKNLELLKANQARLMNYNHLYSSYAFRQDCGAELRKIGKQIANIEELLHEKPKTTR</sequence>
<gene>
    <name evidence="1" type="ORF">J512_1312</name>
</gene>
<protein>
    <submittedName>
        <fullName evidence="1">Uncharacterized protein</fullName>
    </submittedName>
</protein>
<evidence type="ECO:0000313" key="1">
    <source>
        <dbReference type="EMBL" id="EXB06529.1"/>
    </source>
</evidence>
<name>A0A009IP78_ACIB9</name>
<accession>A0A009IP78</accession>
<reference evidence="1 2" key="1">
    <citation type="submission" date="2014-02" db="EMBL/GenBank/DDBJ databases">
        <title>Comparative genomics and transcriptomics to identify genetic mechanisms underlying the emergence of carbapenem resistant Acinetobacter baumannii (CRAb).</title>
        <authorList>
            <person name="Harris A.D."/>
            <person name="Johnson K.J."/>
            <person name="George J."/>
            <person name="Shefchek K."/>
            <person name="Daugherty S.C."/>
            <person name="Parankush S."/>
            <person name="Sadzewicz L."/>
            <person name="Tallon L."/>
            <person name="Sengamalay N."/>
            <person name="Hazen T.H."/>
            <person name="Rasko D.A."/>
        </authorList>
    </citation>
    <scope>NUCLEOTIDE SEQUENCE [LARGE SCALE GENOMIC DNA]</scope>
    <source>
        <strain evidence="1 2">1295743</strain>
    </source>
</reference>
<dbReference type="PATRIC" id="fig|1310613.3.peg.1259"/>
<dbReference type="EMBL" id="JEWH01000011">
    <property type="protein sequence ID" value="EXB06529.1"/>
    <property type="molecule type" value="Genomic_DNA"/>
</dbReference>
<dbReference type="RefSeq" id="WP_020753271.1">
    <property type="nucleotide sequence ID" value="NZ_JEWH01000011.1"/>
</dbReference>
<comment type="caution">
    <text evidence="1">The sequence shown here is derived from an EMBL/GenBank/DDBJ whole genome shotgun (WGS) entry which is preliminary data.</text>
</comment>
<proteinExistence type="predicted"/>
<organism evidence="1 2">
    <name type="scientific">Acinetobacter baumannii (strain 1295743)</name>
    <dbReference type="NCBI Taxonomy" id="1310613"/>
    <lineage>
        <taxon>Bacteria</taxon>
        <taxon>Pseudomonadati</taxon>
        <taxon>Pseudomonadota</taxon>
        <taxon>Gammaproteobacteria</taxon>
        <taxon>Moraxellales</taxon>
        <taxon>Moraxellaceae</taxon>
        <taxon>Acinetobacter</taxon>
        <taxon>Acinetobacter calcoaceticus/baumannii complex</taxon>
    </lineage>
</organism>
<dbReference type="Proteomes" id="UP000020595">
    <property type="component" value="Unassembled WGS sequence"/>
</dbReference>